<accession>A0A9W6UJZ7</accession>
<evidence type="ECO:0000256" key="4">
    <source>
        <dbReference type="ARBA" id="ARBA00022603"/>
    </source>
</evidence>
<keyword evidence="4 9" id="KW-0489">Methyltransferase</keyword>
<dbReference type="CDD" id="cd06445">
    <property type="entry name" value="ATase"/>
    <property type="match status" value="1"/>
</dbReference>
<evidence type="ECO:0000256" key="7">
    <source>
        <dbReference type="ARBA" id="ARBA00023204"/>
    </source>
</evidence>
<feature type="domain" description="Methylated-DNA-[protein]-cysteine S-methyltransferase DNA binding" evidence="10">
    <location>
        <begin position="108"/>
        <end position="186"/>
    </location>
</feature>
<reference evidence="12" key="1">
    <citation type="submission" date="2023-02" db="EMBL/GenBank/DDBJ databases">
        <title>Nocardiopsis ansamitocini NBRC 112285.</title>
        <authorList>
            <person name="Ichikawa N."/>
            <person name="Sato H."/>
            <person name="Tonouchi N."/>
        </authorList>
    </citation>
    <scope>NUCLEOTIDE SEQUENCE</scope>
    <source>
        <strain evidence="12">NBRC 112285</strain>
    </source>
</reference>
<evidence type="ECO:0000256" key="8">
    <source>
        <dbReference type="ARBA" id="ARBA00049348"/>
    </source>
</evidence>
<dbReference type="InterPro" id="IPR001497">
    <property type="entry name" value="MethylDNA_cys_MeTrfase_AS"/>
</dbReference>
<dbReference type="GO" id="GO:0005737">
    <property type="term" value="C:cytoplasm"/>
    <property type="evidence" value="ECO:0007669"/>
    <property type="project" value="UniProtKB-SubCell"/>
</dbReference>
<dbReference type="NCBIfam" id="TIGR00589">
    <property type="entry name" value="ogt"/>
    <property type="match status" value="1"/>
</dbReference>
<dbReference type="HAMAP" id="MF_00772">
    <property type="entry name" value="OGT"/>
    <property type="match status" value="1"/>
</dbReference>
<dbReference type="EC" id="2.1.1.63" evidence="9"/>
<comment type="catalytic activity">
    <reaction evidence="1 9">
        <text>a 4-O-methyl-thymidine in DNA + L-cysteinyl-[protein] = a thymidine in DNA + S-methyl-L-cysteinyl-[protein]</text>
        <dbReference type="Rhea" id="RHEA:53428"/>
        <dbReference type="Rhea" id="RHEA-COMP:10131"/>
        <dbReference type="Rhea" id="RHEA-COMP:10132"/>
        <dbReference type="Rhea" id="RHEA-COMP:13555"/>
        <dbReference type="Rhea" id="RHEA-COMP:13556"/>
        <dbReference type="ChEBI" id="CHEBI:29950"/>
        <dbReference type="ChEBI" id="CHEBI:82612"/>
        <dbReference type="ChEBI" id="CHEBI:137386"/>
        <dbReference type="ChEBI" id="CHEBI:137387"/>
        <dbReference type="EC" id="2.1.1.63"/>
    </reaction>
</comment>
<dbReference type="Proteomes" id="UP001165092">
    <property type="component" value="Unassembled WGS sequence"/>
</dbReference>
<dbReference type="PANTHER" id="PTHR10815:SF5">
    <property type="entry name" value="METHYLATED-DNA--PROTEIN-CYSTEINE METHYLTRANSFERASE"/>
    <property type="match status" value="1"/>
</dbReference>
<dbReference type="Gene3D" id="3.30.160.70">
    <property type="entry name" value="Methylated DNA-protein cysteine methyltransferase domain"/>
    <property type="match status" value="1"/>
</dbReference>
<dbReference type="GO" id="GO:0006307">
    <property type="term" value="P:DNA alkylation repair"/>
    <property type="evidence" value="ECO:0007669"/>
    <property type="project" value="UniProtKB-UniRule"/>
</dbReference>
<proteinExistence type="inferred from homology"/>
<comment type="catalytic activity">
    <reaction evidence="8 9">
        <text>a 6-O-methyl-2'-deoxyguanosine in DNA + L-cysteinyl-[protein] = S-methyl-L-cysteinyl-[protein] + a 2'-deoxyguanosine in DNA</text>
        <dbReference type="Rhea" id="RHEA:24000"/>
        <dbReference type="Rhea" id="RHEA-COMP:10131"/>
        <dbReference type="Rhea" id="RHEA-COMP:10132"/>
        <dbReference type="Rhea" id="RHEA-COMP:11367"/>
        <dbReference type="Rhea" id="RHEA-COMP:11368"/>
        <dbReference type="ChEBI" id="CHEBI:29950"/>
        <dbReference type="ChEBI" id="CHEBI:82612"/>
        <dbReference type="ChEBI" id="CHEBI:85445"/>
        <dbReference type="ChEBI" id="CHEBI:85448"/>
        <dbReference type="EC" id="2.1.1.63"/>
    </reaction>
</comment>
<evidence type="ECO:0000313" key="13">
    <source>
        <dbReference type="Proteomes" id="UP001165092"/>
    </source>
</evidence>
<dbReference type="GO" id="GO:0032259">
    <property type="term" value="P:methylation"/>
    <property type="evidence" value="ECO:0007669"/>
    <property type="project" value="UniProtKB-KW"/>
</dbReference>
<evidence type="ECO:0000259" key="10">
    <source>
        <dbReference type="Pfam" id="PF01035"/>
    </source>
</evidence>
<gene>
    <name evidence="12" type="ORF">Nans01_33740</name>
</gene>
<comment type="caution">
    <text evidence="12">The sequence shown here is derived from an EMBL/GenBank/DDBJ whole genome shotgun (WGS) entry which is preliminary data.</text>
</comment>
<organism evidence="12 13">
    <name type="scientific">Nocardiopsis ansamitocini</name>
    <dbReference type="NCBI Taxonomy" id="1670832"/>
    <lineage>
        <taxon>Bacteria</taxon>
        <taxon>Bacillati</taxon>
        <taxon>Actinomycetota</taxon>
        <taxon>Actinomycetes</taxon>
        <taxon>Streptosporangiales</taxon>
        <taxon>Nocardiopsidaceae</taxon>
        <taxon>Nocardiopsis</taxon>
    </lineage>
</organism>
<dbReference type="GO" id="GO:0003908">
    <property type="term" value="F:methylated-DNA-[protein]-cysteine S-methyltransferase activity"/>
    <property type="evidence" value="ECO:0007669"/>
    <property type="project" value="UniProtKB-UniRule"/>
</dbReference>
<dbReference type="EMBL" id="BSQG01000005">
    <property type="protein sequence ID" value="GLU49023.1"/>
    <property type="molecule type" value="Genomic_DNA"/>
</dbReference>
<keyword evidence="7 9" id="KW-0234">DNA repair</keyword>
<feature type="domain" description="Methylguanine DNA methyltransferase ribonuclease-like" evidence="11">
    <location>
        <begin position="32"/>
        <end position="102"/>
    </location>
</feature>
<dbReference type="InterPro" id="IPR008332">
    <property type="entry name" value="MethylG_MeTrfase_N"/>
</dbReference>
<evidence type="ECO:0000256" key="2">
    <source>
        <dbReference type="ARBA" id="ARBA00008711"/>
    </source>
</evidence>
<dbReference type="RefSeq" id="WP_285760479.1">
    <property type="nucleotide sequence ID" value="NZ_BSQG01000005.1"/>
</dbReference>
<dbReference type="SUPFAM" id="SSF46767">
    <property type="entry name" value="Methylated DNA-protein cysteine methyltransferase, C-terminal domain"/>
    <property type="match status" value="1"/>
</dbReference>
<dbReference type="SUPFAM" id="SSF53155">
    <property type="entry name" value="Methylated DNA-protein cysteine methyltransferase domain"/>
    <property type="match status" value="1"/>
</dbReference>
<dbReference type="InterPro" id="IPR036388">
    <property type="entry name" value="WH-like_DNA-bd_sf"/>
</dbReference>
<evidence type="ECO:0000256" key="1">
    <source>
        <dbReference type="ARBA" id="ARBA00001286"/>
    </source>
</evidence>
<feature type="active site" description="Nucleophile; methyl group acceptor" evidence="9">
    <location>
        <position position="158"/>
    </location>
</feature>
<evidence type="ECO:0000256" key="9">
    <source>
        <dbReference type="HAMAP-Rule" id="MF_00772"/>
    </source>
</evidence>
<dbReference type="FunFam" id="1.10.10.10:FF:000214">
    <property type="entry name" value="Methylated-DNA--protein-cysteine methyltransferase"/>
    <property type="match status" value="1"/>
</dbReference>
<sequence length="189" mass="20307">MTAAQEMLGLELPEDGDWLDPVDFSAPGDGPVRYTTTPTPIGELLLTGDGHALTGLYMLPEHRWGPEVGSDWVREDTAFTEACTQLAAYFAGELDVFALPMAPRGTPWQLQVWQALSTIPHGRTRSYGQLAARLGRPTASRAVGMANGRNPISIIVPCHRVIGANGSLVGYGGGLERKQQLLGLERGGR</sequence>
<evidence type="ECO:0000259" key="11">
    <source>
        <dbReference type="Pfam" id="PF02870"/>
    </source>
</evidence>
<comment type="function">
    <text evidence="9">Involved in the cellular defense against the biological effects of O6-methylguanine (O6-MeG) and O4-methylthymine (O4-MeT) in DNA. Repairs the methylated nucleobase in DNA by stoichiometrically transferring the methyl group to a cysteine residue in the enzyme. This is a suicide reaction: the enzyme is irreversibly inactivated.</text>
</comment>
<evidence type="ECO:0000256" key="6">
    <source>
        <dbReference type="ARBA" id="ARBA00022763"/>
    </source>
</evidence>
<keyword evidence="6 9" id="KW-0227">DNA damage</keyword>
<dbReference type="Gene3D" id="1.10.10.10">
    <property type="entry name" value="Winged helix-like DNA-binding domain superfamily/Winged helix DNA-binding domain"/>
    <property type="match status" value="1"/>
</dbReference>
<name>A0A9W6UJZ7_9ACTN</name>
<dbReference type="InterPro" id="IPR036631">
    <property type="entry name" value="MGMT_N_sf"/>
</dbReference>
<comment type="subcellular location">
    <subcellularLocation>
        <location evidence="9">Cytoplasm</location>
    </subcellularLocation>
</comment>
<keyword evidence="5 9" id="KW-0808">Transferase</keyword>
<dbReference type="InterPro" id="IPR023546">
    <property type="entry name" value="MGMT"/>
</dbReference>
<dbReference type="InterPro" id="IPR014048">
    <property type="entry name" value="MethylDNA_cys_MeTrfase_DNA-bd"/>
</dbReference>
<keyword evidence="13" id="KW-1185">Reference proteome</keyword>
<evidence type="ECO:0000313" key="12">
    <source>
        <dbReference type="EMBL" id="GLU49023.1"/>
    </source>
</evidence>
<dbReference type="Pfam" id="PF02870">
    <property type="entry name" value="Methyltransf_1N"/>
    <property type="match status" value="1"/>
</dbReference>
<dbReference type="PANTHER" id="PTHR10815">
    <property type="entry name" value="METHYLATED-DNA--PROTEIN-CYSTEINE METHYLTRANSFERASE"/>
    <property type="match status" value="1"/>
</dbReference>
<evidence type="ECO:0000256" key="3">
    <source>
        <dbReference type="ARBA" id="ARBA00022490"/>
    </source>
</evidence>
<keyword evidence="3 9" id="KW-0963">Cytoplasm</keyword>
<dbReference type="Pfam" id="PF01035">
    <property type="entry name" value="DNA_binding_1"/>
    <property type="match status" value="1"/>
</dbReference>
<dbReference type="InterPro" id="IPR036217">
    <property type="entry name" value="MethylDNA_cys_MeTrfase_DNAb"/>
</dbReference>
<comment type="miscellaneous">
    <text evidence="9">This enzyme catalyzes only one turnover and therefore is not strictly catalytic. According to one definition, an enzyme is a biocatalyst that acts repeatedly and over many reaction cycles.</text>
</comment>
<protein>
    <recommendedName>
        <fullName evidence="9">Methylated-DNA--protein-cysteine methyltransferase</fullName>
        <ecNumber evidence="9">2.1.1.63</ecNumber>
    </recommendedName>
    <alternativeName>
        <fullName evidence="9">6-O-methylguanine-DNA methyltransferase</fullName>
        <shortName evidence="9">MGMT</shortName>
    </alternativeName>
    <alternativeName>
        <fullName evidence="9">O-6-methylguanine-DNA-alkyltransferase</fullName>
    </alternativeName>
</protein>
<comment type="similarity">
    <text evidence="2 9">Belongs to the MGMT family.</text>
</comment>
<dbReference type="PROSITE" id="PS00374">
    <property type="entry name" value="MGMT"/>
    <property type="match status" value="1"/>
</dbReference>
<evidence type="ECO:0000256" key="5">
    <source>
        <dbReference type="ARBA" id="ARBA00022679"/>
    </source>
</evidence>
<dbReference type="AlphaFoldDB" id="A0A9W6UJZ7"/>